<reference evidence="1 2" key="1">
    <citation type="submission" date="2016-01" db="EMBL/GenBank/DDBJ databases">
        <title>Draft Genome Sequences of Seven Thermophilic Sporeformers Isolated from Foods.</title>
        <authorList>
            <person name="Berendsen E.M."/>
            <person name="Wells-Bennik M.H."/>
            <person name="Krawcyk A.O."/>
            <person name="De Jong A."/>
            <person name="Holsappel S."/>
            <person name="Eijlander R.T."/>
            <person name="Kuipers O.P."/>
        </authorList>
    </citation>
    <scope>NUCLEOTIDE SEQUENCE [LARGE SCALE GENOMIC DNA]</scope>
    <source>
        <strain evidence="1 2">B4109</strain>
    </source>
</reference>
<protein>
    <submittedName>
        <fullName evidence="1">Uncharacterized protein</fullName>
    </submittedName>
</protein>
<dbReference type="EMBL" id="LQYV01000105">
    <property type="protein sequence ID" value="KYD24136.1"/>
    <property type="molecule type" value="Genomic_DNA"/>
</dbReference>
<dbReference type="Proteomes" id="UP000075424">
    <property type="component" value="Unassembled WGS sequence"/>
</dbReference>
<name>A0A150MHZ4_GEOSE</name>
<evidence type="ECO:0000313" key="1">
    <source>
        <dbReference type="EMBL" id="KYD24136.1"/>
    </source>
</evidence>
<proteinExistence type="predicted"/>
<comment type="caution">
    <text evidence="1">The sequence shown here is derived from an EMBL/GenBank/DDBJ whole genome shotgun (WGS) entry which is preliminary data.</text>
</comment>
<sequence length="112" mass="12907">MTKASFFGKSYHQLKQKGLMFPFGQSFDLGKDPLLKLSKQPFLIPRAFREKVTECRSMIRMKAPVMDIGQRSRESLGGQGIDKVNEVLQDRFGKLQRQPQREEKLVDSLVMC</sequence>
<organism evidence="1 2">
    <name type="scientific">Geobacillus stearothermophilus</name>
    <name type="common">Bacillus stearothermophilus</name>
    <dbReference type="NCBI Taxonomy" id="1422"/>
    <lineage>
        <taxon>Bacteria</taxon>
        <taxon>Bacillati</taxon>
        <taxon>Bacillota</taxon>
        <taxon>Bacilli</taxon>
        <taxon>Bacillales</taxon>
        <taxon>Anoxybacillaceae</taxon>
        <taxon>Geobacillus</taxon>
    </lineage>
</organism>
<evidence type="ECO:0000313" key="2">
    <source>
        <dbReference type="Proteomes" id="UP000075424"/>
    </source>
</evidence>
<gene>
    <name evidence="1" type="ORF">B4109_0661</name>
</gene>
<accession>A0A150MHZ4</accession>
<dbReference type="AlphaFoldDB" id="A0A150MHZ4"/>